<proteinExistence type="predicted"/>
<accession>A0A2T0YDL2</accession>
<sequence length="132" mass="14744">MTTTIETREEAQYVADTICSQVTPMVLMSLGAHKLGTYTQENGTHALVFLARMLPFKKNGERSEAPRNMRVMITLNVADAYDIRVEYQRQGKTITHYSANSIYADQIAGVMLRIDSDFDLDNSSEGHQGIPA</sequence>
<dbReference type="AlphaFoldDB" id="A0A2T0YDL2"/>
<name>A0A2T0YDL2_9MICC</name>
<dbReference type="EMBL" id="PVTY01000017">
    <property type="protein sequence ID" value="PRZ12920.1"/>
    <property type="molecule type" value="Genomic_DNA"/>
</dbReference>
<keyword evidence="2" id="KW-1185">Reference proteome</keyword>
<dbReference type="Proteomes" id="UP000238217">
    <property type="component" value="Unassembled WGS sequence"/>
</dbReference>
<evidence type="ECO:0000313" key="1">
    <source>
        <dbReference type="EMBL" id="PRZ12920.1"/>
    </source>
</evidence>
<dbReference type="RefSeq" id="WP_106123819.1">
    <property type="nucleotide sequence ID" value="NZ_PVTY01000017.1"/>
</dbReference>
<protein>
    <submittedName>
        <fullName evidence="1">Uncharacterized protein</fullName>
    </submittedName>
</protein>
<reference evidence="1 2" key="1">
    <citation type="submission" date="2018-03" db="EMBL/GenBank/DDBJ databases">
        <title>Comparative analysis of microorganisms from saline springs in Andes Mountain Range, Colombia.</title>
        <authorList>
            <person name="Rubin E."/>
        </authorList>
    </citation>
    <scope>NUCLEOTIDE SEQUENCE [LARGE SCALE GENOMIC DNA]</scope>
    <source>
        <strain evidence="1 2">CG 35</strain>
    </source>
</reference>
<dbReference type="OrthoDB" id="9952429at2"/>
<organism evidence="1 2">
    <name type="scientific">Nesterenkonia sandarakina</name>
    <dbReference type="NCBI Taxonomy" id="272918"/>
    <lineage>
        <taxon>Bacteria</taxon>
        <taxon>Bacillati</taxon>
        <taxon>Actinomycetota</taxon>
        <taxon>Actinomycetes</taxon>
        <taxon>Micrococcales</taxon>
        <taxon>Micrococcaceae</taxon>
        <taxon>Nesterenkonia</taxon>
    </lineage>
</organism>
<gene>
    <name evidence="1" type="ORF">BCL67_11722</name>
</gene>
<evidence type="ECO:0000313" key="2">
    <source>
        <dbReference type="Proteomes" id="UP000238217"/>
    </source>
</evidence>
<comment type="caution">
    <text evidence="1">The sequence shown here is derived from an EMBL/GenBank/DDBJ whole genome shotgun (WGS) entry which is preliminary data.</text>
</comment>